<evidence type="ECO:0000313" key="3">
    <source>
        <dbReference type="Proteomes" id="UP000251800"/>
    </source>
</evidence>
<evidence type="ECO:0000259" key="1">
    <source>
        <dbReference type="PROSITE" id="PS51833"/>
    </source>
</evidence>
<dbReference type="EMBL" id="QEQK01000010">
    <property type="protein sequence ID" value="PWN55461.1"/>
    <property type="molecule type" value="Genomic_DNA"/>
</dbReference>
<dbReference type="InterPro" id="IPR052340">
    <property type="entry name" value="RNase_Y/CdgJ"/>
</dbReference>
<dbReference type="AlphaFoldDB" id="A0A363UJ64"/>
<dbReference type="OrthoDB" id="9770715at2"/>
<accession>A0A363UJ64</accession>
<reference evidence="2 3" key="1">
    <citation type="submission" date="2018-05" db="EMBL/GenBank/DDBJ databases">
        <title>Abyssibacter profundi OUC007T gen. nov., sp. nov, a marine bacterium isolated from seawater of the Mariana Trench.</title>
        <authorList>
            <person name="Zhou S."/>
        </authorList>
    </citation>
    <scope>NUCLEOTIDE SEQUENCE [LARGE SCALE GENOMIC DNA]</scope>
    <source>
        <strain evidence="2 3">OUC007</strain>
    </source>
</reference>
<dbReference type="InterPro" id="IPR013976">
    <property type="entry name" value="HDOD"/>
</dbReference>
<dbReference type="PROSITE" id="PS51833">
    <property type="entry name" value="HDOD"/>
    <property type="match status" value="1"/>
</dbReference>
<keyword evidence="3" id="KW-1185">Reference proteome</keyword>
<dbReference type="PANTHER" id="PTHR33525:SF6">
    <property type="entry name" value="HDOD DOMAIN-CONTAINING PROTEIN"/>
    <property type="match status" value="1"/>
</dbReference>
<dbReference type="PANTHER" id="PTHR33525">
    <property type="match status" value="1"/>
</dbReference>
<name>A0A363UJ64_9GAMM</name>
<proteinExistence type="predicted"/>
<sequence>MRPLNRRLSDPTAAFVIETITQESVIRLATQQSLPAPPQVVMRLLKVIQSEDFSLADIVDVVESDVSAAATVMAAANTAATRGVNEVTSVRDAVTRLGAQATRDRVMHQAMQAAFQPRHPALAGLLSKEWALAAQVATLLRQVSCAEIGLEDADTAFTIGLFHNVGMVPLLSAAPALVNIGSASDYYVAARHHASALGGVLAKRWHLGTAVYETALNCLRPATAGWGAWGLVRIARQVCAQRIGHGAAVDEQTLSAATLAAQEALQMTDIVAWMQEHGAEALSAA</sequence>
<evidence type="ECO:0000313" key="2">
    <source>
        <dbReference type="EMBL" id="PWN55461.1"/>
    </source>
</evidence>
<dbReference type="Pfam" id="PF08668">
    <property type="entry name" value="HDOD"/>
    <property type="match status" value="1"/>
</dbReference>
<organism evidence="2 3">
    <name type="scientific">Abyssibacter profundi</name>
    <dbReference type="NCBI Taxonomy" id="2182787"/>
    <lineage>
        <taxon>Bacteria</taxon>
        <taxon>Pseudomonadati</taxon>
        <taxon>Pseudomonadota</taxon>
        <taxon>Gammaproteobacteria</taxon>
        <taxon>Chromatiales</taxon>
        <taxon>Oceanococcaceae</taxon>
        <taxon>Abyssibacter</taxon>
    </lineage>
</organism>
<dbReference type="Gene3D" id="1.10.3210.10">
    <property type="entry name" value="Hypothetical protein af1432"/>
    <property type="match status" value="1"/>
</dbReference>
<dbReference type="Proteomes" id="UP000251800">
    <property type="component" value="Unassembled WGS sequence"/>
</dbReference>
<gene>
    <name evidence="2" type="ORF">DEH80_11745</name>
</gene>
<dbReference type="SUPFAM" id="SSF109604">
    <property type="entry name" value="HD-domain/PDEase-like"/>
    <property type="match status" value="1"/>
</dbReference>
<feature type="domain" description="HDOD" evidence="1">
    <location>
        <begin position="34"/>
        <end position="221"/>
    </location>
</feature>
<comment type="caution">
    <text evidence="2">The sequence shown here is derived from an EMBL/GenBank/DDBJ whole genome shotgun (WGS) entry which is preliminary data.</text>
</comment>
<protein>
    <recommendedName>
        <fullName evidence="1">HDOD domain-containing protein</fullName>
    </recommendedName>
</protein>